<evidence type="ECO:0000313" key="14">
    <source>
        <dbReference type="Proteomes" id="UP000747542"/>
    </source>
</evidence>
<comment type="caution">
    <text evidence="13">The sequence shown here is derived from an EMBL/GenBank/DDBJ whole genome shotgun (WGS) entry which is preliminary data.</text>
</comment>
<evidence type="ECO:0000256" key="1">
    <source>
        <dbReference type="ARBA" id="ARBA00004120"/>
    </source>
</evidence>
<dbReference type="InterPro" id="IPR010796">
    <property type="entry name" value="C2_B9-type_dom"/>
</dbReference>
<feature type="region of interest" description="Disordered" evidence="9">
    <location>
        <begin position="472"/>
        <end position="494"/>
    </location>
</feature>
<comment type="similarity">
    <text evidence="2">Belongs to the tectonic family.</text>
</comment>
<dbReference type="InterPro" id="IPR040354">
    <property type="entry name" value="TCTN1-3"/>
</dbReference>
<dbReference type="Proteomes" id="UP000747542">
    <property type="component" value="Unassembled WGS sequence"/>
</dbReference>
<evidence type="ECO:0000256" key="2">
    <source>
        <dbReference type="ARBA" id="ARBA00007633"/>
    </source>
</evidence>
<evidence type="ECO:0000313" key="13">
    <source>
        <dbReference type="EMBL" id="KAG7163571.1"/>
    </source>
</evidence>
<accession>A0A8J5JWF7</accession>
<dbReference type="Pfam" id="PF07162">
    <property type="entry name" value="B9-C2"/>
    <property type="match status" value="1"/>
</dbReference>
<feature type="transmembrane region" description="Helical" evidence="10">
    <location>
        <begin position="833"/>
        <end position="853"/>
    </location>
</feature>
<evidence type="ECO:0000256" key="9">
    <source>
        <dbReference type="SAM" id="MobiDB-lite"/>
    </source>
</evidence>
<dbReference type="InterPro" id="IPR057724">
    <property type="entry name" value="TCTN1-3_N"/>
</dbReference>
<dbReference type="PANTHER" id="PTHR14611">
    <property type="entry name" value="TECTONIC FAMILY MEMBER"/>
    <property type="match status" value="1"/>
</dbReference>
<name>A0A8J5JWF7_HOMAM</name>
<evidence type="ECO:0000259" key="12">
    <source>
        <dbReference type="Pfam" id="PF25752"/>
    </source>
</evidence>
<keyword evidence="5" id="KW-0970">Cilium biogenesis/degradation</keyword>
<evidence type="ECO:0000256" key="5">
    <source>
        <dbReference type="ARBA" id="ARBA00022794"/>
    </source>
</evidence>
<keyword evidence="3" id="KW-0963">Cytoplasm</keyword>
<evidence type="ECO:0000256" key="3">
    <source>
        <dbReference type="ARBA" id="ARBA00022490"/>
    </source>
</evidence>
<keyword evidence="14" id="KW-1185">Reference proteome</keyword>
<proteinExistence type="inferred from homology"/>
<reference evidence="13" key="1">
    <citation type="journal article" date="2021" name="Sci. Adv.">
        <title>The American lobster genome reveals insights on longevity, neural, and immune adaptations.</title>
        <authorList>
            <person name="Polinski J.M."/>
            <person name="Zimin A.V."/>
            <person name="Clark K.F."/>
            <person name="Kohn A.B."/>
            <person name="Sadowski N."/>
            <person name="Timp W."/>
            <person name="Ptitsyn A."/>
            <person name="Khanna P."/>
            <person name="Romanova D.Y."/>
            <person name="Williams P."/>
            <person name="Greenwood S.J."/>
            <person name="Moroz L.L."/>
            <person name="Walt D.R."/>
            <person name="Bodnar A.G."/>
        </authorList>
    </citation>
    <scope>NUCLEOTIDE SEQUENCE</scope>
    <source>
        <strain evidence="13">GMGI-L3</strain>
    </source>
</reference>
<evidence type="ECO:0000256" key="10">
    <source>
        <dbReference type="SAM" id="Phobius"/>
    </source>
</evidence>
<evidence type="ECO:0000256" key="8">
    <source>
        <dbReference type="ARBA" id="ARBA00023273"/>
    </source>
</evidence>
<organism evidence="13 14">
    <name type="scientific">Homarus americanus</name>
    <name type="common">American lobster</name>
    <dbReference type="NCBI Taxonomy" id="6706"/>
    <lineage>
        <taxon>Eukaryota</taxon>
        <taxon>Metazoa</taxon>
        <taxon>Ecdysozoa</taxon>
        <taxon>Arthropoda</taxon>
        <taxon>Crustacea</taxon>
        <taxon>Multicrustacea</taxon>
        <taxon>Malacostraca</taxon>
        <taxon>Eumalacostraca</taxon>
        <taxon>Eucarida</taxon>
        <taxon>Decapoda</taxon>
        <taxon>Pleocyemata</taxon>
        <taxon>Astacidea</taxon>
        <taxon>Nephropoidea</taxon>
        <taxon>Nephropidae</taxon>
        <taxon>Homarus</taxon>
    </lineage>
</organism>
<keyword evidence="10" id="KW-0812">Transmembrane</keyword>
<keyword evidence="10" id="KW-0472">Membrane</keyword>
<evidence type="ECO:0000259" key="11">
    <source>
        <dbReference type="Pfam" id="PF07773"/>
    </source>
</evidence>
<dbReference type="Pfam" id="PF07773">
    <property type="entry name" value="TCTN_DUF1619"/>
    <property type="match status" value="1"/>
</dbReference>
<dbReference type="GO" id="GO:0005929">
    <property type="term" value="C:cilium"/>
    <property type="evidence" value="ECO:0007669"/>
    <property type="project" value="UniProtKB-ARBA"/>
</dbReference>
<evidence type="ECO:0000256" key="6">
    <source>
        <dbReference type="ARBA" id="ARBA00023180"/>
    </source>
</evidence>
<evidence type="ECO:0000256" key="7">
    <source>
        <dbReference type="ARBA" id="ARBA00023212"/>
    </source>
</evidence>
<keyword evidence="7" id="KW-0206">Cytoskeleton</keyword>
<keyword evidence="10" id="KW-1133">Transmembrane helix</keyword>
<dbReference type="PANTHER" id="PTHR14611:SF2">
    <property type="entry name" value="TECTONIC"/>
    <property type="match status" value="1"/>
</dbReference>
<gene>
    <name evidence="13" type="primary">B9D2-L</name>
    <name evidence="13" type="ORF">Hamer_G002772</name>
</gene>
<dbReference type="InterPro" id="IPR011677">
    <property type="entry name" value="TCTN1-3_dom"/>
</dbReference>
<keyword evidence="4" id="KW-0732">Signal</keyword>
<dbReference type="GO" id="GO:0060271">
    <property type="term" value="P:cilium assembly"/>
    <property type="evidence" value="ECO:0007669"/>
    <property type="project" value="TreeGrafter"/>
</dbReference>
<sequence length="856" mass="96563">MAEVHIIGQVTGASGFPKASLFCKWILQFGGGWKVVEGLVEGQTQADQSEVDDTVCWCHPVDIHLATRGIQEWPKFLIQVYRQDDVGRIDLCGYGIIHVPTKPGHHKMTCHTWRPVGTFAEELRRTFLGGGPQLLSTEFMHSARERTPENMLLKYLYLGLTFTLLHVKPFSGENHNDKNLDREATTQAPDLVLPKSEVQVNLNDDLSEETLNTESNETLIIPSNSTQNETDIDYELSDNNTLIEVETTTLHTTEVPTSPSPVYDSELIVGDFCLCNLKVGFCDINCCCDEDCSADDRRVFSHCQMRPQDVLDSRYCFQKQIIFSNHTEYKVEYMQNGVLCIVTDNMPQRTTYTTVKGATTIEEYKQLKRNERHFPWESTNQVVEFEVAPYTAGSLIWAVNEEGYLFNIGIPDSVIGNECETMESLHFLEDTRSSCNRVFHYVSEECETNMIFNAINFLSFFVVADPSTFNKNSSTVSPSEPIETTSSVPPTSTALTDTLEKNTTELPNLDETMNYTAKEQTSAKLIKTNEQNGNRLRNFDELNVKIPVPPDFGNLFEDQLLPVKVFLCQGITDVQAKVYFTNVTDVMTHFTNNFGVEYIWASSEHDVIFKRSGHPGYIIGKPILLGKLVTNVTEEGDLKEAIYLDTDPRQWLTMLAPGREGRCDSRSQVTFGEEMRTGCIIQLKQEDFSDCQLLQHQFLKLLLGHIRSNTNELRIATFGHELGVSKCFDLILSLHFEIAFSQQGSLANPQAKVIGIVLHYGEPQSIEFTCGSLGCQNALLQDQTPLVELVSSVSFVEVTQAPQPAYSQPPTLDVKLPYDFFYPFLPSSSSVPLLHGKFILVWNTLLLVVLTLWRTY</sequence>
<evidence type="ECO:0000256" key="4">
    <source>
        <dbReference type="ARBA" id="ARBA00022729"/>
    </source>
</evidence>
<feature type="domain" description="Tectonic-1-3" evidence="11">
    <location>
        <begin position="612"/>
        <end position="762"/>
    </location>
</feature>
<dbReference type="EMBL" id="JAHLQT010026447">
    <property type="protein sequence ID" value="KAG7163571.1"/>
    <property type="molecule type" value="Genomic_DNA"/>
</dbReference>
<dbReference type="PROSITE" id="PS51381">
    <property type="entry name" value="C2_B9"/>
    <property type="match status" value="1"/>
</dbReference>
<feature type="domain" description="Tectonic-1-3 N-terminal" evidence="12">
    <location>
        <begin position="261"/>
        <end position="350"/>
    </location>
</feature>
<keyword evidence="8" id="KW-0966">Cell projection</keyword>
<dbReference type="Pfam" id="PF25752">
    <property type="entry name" value="DUF1619_N"/>
    <property type="match status" value="1"/>
</dbReference>
<protein>
    <submittedName>
        <fullName evidence="13">B9 domain-containing protein 2-like</fullName>
    </submittedName>
</protein>
<keyword evidence="6" id="KW-0325">Glycoprotein</keyword>
<dbReference type="AlphaFoldDB" id="A0A8J5JWF7"/>
<comment type="subcellular location">
    <subcellularLocation>
        <location evidence="1">Cytoplasm</location>
        <location evidence="1">Cytoskeleton</location>
        <location evidence="1">Cilium basal body</location>
    </subcellularLocation>
</comment>